<dbReference type="SUPFAM" id="SSF54427">
    <property type="entry name" value="NTF2-like"/>
    <property type="match status" value="1"/>
</dbReference>
<dbReference type="AlphaFoldDB" id="A0A143PKI3"/>
<dbReference type="RefSeq" id="WP_110170572.1">
    <property type="nucleotide sequence ID" value="NZ_CP015136.1"/>
</dbReference>
<gene>
    <name evidence="1" type="ORF">LuPra_01965</name>
</gene>
<dbReference type="EMBL" id="CP015136">
    <property type="protein sequence ID" value="AMY08760.1"/>
    <property type="molecule type" value="Genomic_DNA"/>
</dbReference>
<evidence type="ECO:0000313" key="2">
    <source>
        <dbReference type="Proteomes" id="UP000076079"/>
    </source>
</evidence>
<sequence length="712" mass="76110">MTTRARLRRDLSWPVPAADLQDLDVIEIVHGEDGQVLWRVDDRPAAAPQDCREALMKRRHLDEPADAAVTPGIQFADQALTPPPSGEWPDAAESPFPAIESSEIPELSELPVLSELPAPPEFPELTTLLAVTHTDLPDMPLVLQTPELPDAATALPLRETPDLPDLGVVPQVEAAEDTPDVAELPEFSEIPELAALPELAAVLALTDMPDVPLVLQATERLDGATAPPLRENAEPVDVPVVPQVEAAEDTPDVAELPEFSEIPELAALPELAAVLALTDMPDVPLVLQAAELLDVATALPQHKHADVPTVPQFEAAEDTPQAAQWPELPELPQQAAAHAEVPDPPPVLQAPDVLDMAMALQLRENLEFLDVPVLHVFQAPPDVHALLAAHALPEPHEVPQVAALPPIVELPRATGQPEAREVVLTREWPQVVEFIEATPESEWPPAAEPWAIPEEPAMDAPEIPVLDETHAVPFPGRPHLAAAHMRAWVIAARAALARSRVEPVERFALVGGGMLMGVLFAIVGGPPVPATANVAATESPPHLTRPAPAETGAVGSSTVLQRMVPASRLVKAPVSPFPVTIPAETFPGIGLPVTPSAPRPRPQAAPAVLGAIQRYAVAYNRQDARATKAVWPSADRQALVKTFTGLREQRLTLLSCTTAVTGDSAIASCLGTRRYRPRVGDSSTRIQQGRWRFALQRTGGTWLIASVDAPNG</sequence>
<evidence type="ECO:0000313" key="1">
    <source>
        <dbReference type="EMBL" id="AMY08760.1"/>
    </source>
</evidence>
<dbReference type="Proteomes" id="UP000076079">
    <property type="component" value="Chromosome"/>
</dbReference>
<reference evidence="1 2" key="1">
    <citation type="journal article" date="2016" name="Genome Announc.">
        <title>First Complete Genome Sequence of a Subdivision 6 Acidobacterium Strain.</title>
        <authorList>
            <person name="Huang S."/>
            <person name="Vieira S."/>
            <person name="Bunk B."/>
            <person name="Riedel T."/>
            <person name="Sproer C."/>
            <person name="Overmann J."/>
        </authorList>
    </citation>
    <scope>NUCLEOTIDE SEQUENCE [LARGE SCALE GENOMIC DNA]</scope>
    <source>
        <strain evidence="2">DSM 100886 HEG_-6_39</strain>
    </source>
</reference>
<dbReference type="InterPro" id="IPR032710">
    <property type="entry name" value="NTF2-like_dom_sf"/>
</dbReference>
<dbReference type="KEGG" id="abac:LuPra_01965"/>
<keyword evidence="2" id="KW-1185">Reference proteome</keyword>
<proteinExistence type="predicted"/>
<organism evidence="1 2">
    <name type="scientific">Luteitalea pratensis</name>
    <dbReference type="NCBI Taxonomy" id="1855912"/>
    <lineage>
        <taxon>Bacteria</taxon>
        <taxon>Pseudomonadati</taxon>
        <taxon>Acidobacteriota</taxon>
        <taxon>Vicinamibacteria</taxon>
        <taxon>Vicinamibacterales</taxon>
        <taxon>Vicinamibacteraceae</taxon>
        <taxon>Luteitalea</taxon>
    </lineage>
</organism>
<dbReference type="STRING" id="1855912.LuPra_01965"/>
<protein>
    <submittedName>
        <fullName evidence="1">Uncharacterized protein</fullName>
    </submittedName>
</protein>
<name>A0A143PKI3_LUTPR</name>
<accession>A0A143PKI3</accession>
<reference evidence="2" key="2">
    <citation type="submission" date="2016-04" db="EMBL/GenBank/DDBJ databases">
        <title>First Complete Genome Sequence of a Subdivision 6 Acidobacterium.</title>
        <authorList>
            <person name="Huang S."/>
            <person name="Vieira S."/>
            <person name="Bunk B."/>
            <person name="Riedel T."/>
            <person name="Sproeer C."/>
            <person name="Overmann J."/>
        </authorList>
    </citation>
    <scope>NUCLEOTIDE SEQUENCE [LARGE SCALE GENOMIC DNA]</scope>
    <source>
        <strain evidence="2">DSM 100886 HEG_-6_39</strain>
    </source>
</reference>